<comment type="caution">
    <text evidence="3">The sequence shown here is derived from an EMBL/GenBank/DDBJ whole genome shotgun (WGS) entry which is preliminary data.</text>
</comment>
<name>A0ABR2HGW7_9EUKA</name>
<evidence type="ECO:0000313" key="4">
    <source>
        <dbReference type="Proteomes" id="UP001470230"/>
    </source>
</evidence>
<evidence type="ECO:0000259" key="2">
    <source>
        <dbReference type="Pfam" id="PF01841"/>
    </source>
</evidence>
<evidence type="ECO:0000256" key="1">
    <source>
        <dbReference type="SAM" id="MobiDB-lite"/>
    </source>
</evidence>
<feature type="compositionally biased region" description="Basic and acidic residues" evidence="1">
    <location>
        <begin position="1079"/>
        <end position="1097"/>
    </location>
</feature>
<dbReference type="EMBL" id="JAPFFF010000028">
    <property type="protein sequence ID" value="KAK8847064.1"/>
    <property type="molecule type" value="Genomic_DNA"/>
</dbReference>
<feature type="compositionally biased region" description="Basic and acidic residues" evidence="1">
    <location>
        <begin position="1309"/>
        <end position="1350"/>
    </location>
</feature>
<keyword evidence="4" id="KW-1185">Reference proteome</keyword>
<feature type="compositionally biased region" description="Polar residues" evidence="1">
    <location>
        <begin position="1220"/>
        <end position="1230"/>
    </location>
</feature>
<feature type="compositionally biased region" description="Basic residues" evidence="1">
    <location>
        <begin position="1160"/>
        <end position="1171"/>
    </location>
</feature>
<feature type="region of interest" description="Disordered" evidence="1">
    <location>
        <begin position="1079"/>
        <end position="1099"/>
    </location>
</feature>
<proteinExistence type="predicted"/>
<sequence length="1531" mass="179404">MINKQNFHYYLKCLVKIADERPLCYDEIHQEFLRFFTLPGICQAINICIPNKPEIDYDKVGNFFKDKTFPDFDILAKAIQDNFESDYEKLYACFYYVANNIEYDYERSCLTEREPLSVHTIFNIKKGVCVEYSKLFRELAKQSGISSYEIPISPFENASKGAGWDSYQPPSEPDYEHEAIYIKIKDQLFLSEPTWAAGSLDQNNQFNFKYNKAHFLIPYYKGIVDHFPKNKLNDSLIDNFTWESFTSINKADIGKELCFESNPFQKVTVENGFYEMQFSLIQTGMPIVGEICILEENSWQKQNNNLISYECLAINLPDNSFSYSKNGRCRYKLTISFPKKGQYRVHTALKNGDSNPVLFTSYFDVKESTDKLIGIPGYYKEIFGFIPIVPREGLTKITNGFVRIRFAVKLSKSNVFIELYEIKKGTFDRENEDPFKFEKKNWNNCYTTNLPFNYKGKDENLEDYLVENWLLVNFPKDGLFEVVLYFAEGEKIYHGASYYFDVTGTINDNIIYPFFDLPNNRTFIPFIIDKKEYIRVDPPEKTIIINNRDFKFHIFSEKKCRVCFEEFYSGERISPELYDDTKKDGTIIDFVYSAPILKEGYYRLLIADDNEEGIVFAEQNYFILPKEFKLPKESINDKKMMKELKNLIEGKIDYLKDVPSDIRIKVEKWVANSIKDHTLNDNNDNKDNKLLVVNNKSSELESEEEKIKLKMKIIDLEQEKDQLKQIATELGKQKEEQEKHASTLEQEKNEISNKLNNLMKQFEDLNSKSTETDKEKSEIFMKFKDLEQRKQELENKANNLEQEKENLSSKFNEFVKQKEEQEKNTILIEQEKDELKKKVAELEKQKEEIILRTAKEKSIAESKVLSCENKIQQLEAEIKKHENHALSLEQEKTEINNELNNSKSNKDDMIGKLKELENQANVLSVEKNSMNNQIKELLQQKKELENYARSLELKNNEISQNFGQLLKQKEEISKKSSEKEKENNEMVTKLRELEQRKQELEVQTNLLIQEKSKYNEFVKQKEEHDKSAKNLEQEKSELLKKVVELEKQKEELIKSTAKEKLNTDSKVLSFENRINELMKEKEEHENHAKNLEQDKKNLSNQVAELEKQIKTIISRERTEILGKNMDDINYKPNPKEIKSDQAEMESKQKEIQSDIELNPKKRKSKRKKRKSIQAEIESDPKEIKSNQAEIELKSKRKQSIQAEIESNPKKGTPRQKEMKSNLSEIKSNQAEIELKSKRKQSNQAEIESNPKKGTPSQKEMESNLSEIKSDQTEMGSNSKGKQSIQAEIESNPKKGTPIQKEMESNQTEDNDKMKQIGENRLEYREENKHITSKTSNEDDKFTSIRDHDTTNEPVIQEPKPKLEGNSPRKKIKQLYETSNIDQIILPRTPPKRVKCKRPIRLTVTLKDIGMENFDQPYDKLPTLFDSKKITNVHDIRNDSKREEGEIELPKLPIHKHKTKIPVQTQNQITQTQPLENKKSPRKIKERFYNYDPSIFYTPICPESPVGPVRYFKDPIKLTVTLKDIGMEKFES</sequence>
<accession>A0ABR2HGW7</accession>
<reference evidence="3 4" key="1">
    <citation type="submission" date="2024-04" db="EMBL/GenBank/DDBJ databases">
        <title>Tritrichomonas musculus Genome.</title>
        <authorList>
            <person name="Alves-Ferreira E."/>
            <person name="Grigg M."/>
            <person name="Lorenzi H."/>
            <person name="Galac M."/>
        </authorList>
    </citation>
    <scope>NUCLEOTIDE SEQUENCE [LARGE SCALE GENOMIC DNA]</scope>
    <source>
        <strain evidence="3 4">EAF2021</strain>
    </source>
</reference>
<gene>
    <name evidence="3" type="ORF">M9Y10_019641</name>
</gene>
<feature type="compositionally biased region" description="Polar residues" evidence="1">
    <location>
        <begin position="1254"/>
        <end position="1285"/>
    </location>
</feature>
<feature type="domain" description="Transglutaminase-like" evidence="2">
    <location>
        <begin position="76"/>
        <end position="146"/>
    </location>
</feature>
<feature type="compositionally biased region" description="Polar residues" evidence="1">
    <location>
        <begin position="1461"/>
        <end position="1474"/>
    </location>
</feature>
<dbReference type="Proteomes" id="UP001470230">
    <property type="component" value="Unassembled WGS sequence"/>
</dbReference>
<dbReference type="PANTHER" id="PTHR46333:SF2">
    <property type="entry name" value="CYTOKINESIS PROTEIN 3"/>
    <property type="match status" value="1"/>
</dbReference>
<organism evidence="3 4">
    <name type="scientific">Tritrichomonas musculus</name>
    <dbReference type="NCBI Taxonomy" id="1915356"/>
    <lineage>
        <taxon>Eukaryota</taxon>
        <taxon>Metamonada</taxon>
        <taxon>Parabasalia</taxon>
        <taxon>Tritrichomonadida</taxon>
        <taxon>Tritrichomonadidae</taxon>
        <taxon>Tritrichomonas</taxon>
    </lineage>
</organism>
<feature type="compositionally biased region" description="Basic and acidic residues" evidence="1">
    <location>
        <begin position="1117"/>
        <end position="1152"/>
    </location>
</feature>
<dbReference type="Pfam" id="PF01841">
    <property type="entry name" value="Transglut_core"/>
    <property type="match status" value="1"/>
</dbReference>
<dbReference type="InterPro" id="IPR002931">
    <property type="entry name" value="Transglutaminase-like"/>
</dbReference>
<protein>
    <recommendedName>
        <fullName evidence="2">Transglutaminase-like domain-containing protein</fullName>
    </recommendedName>
</protein>
<dbReference type="InterPro" id="IPR052557">
    <property type="entry name" value="CAP/Cytokinesis_protein"/>
</dbReference>
<evidence type="ECO:0000313" key="3">
    <source>
        <dbReference type="EMBL" id="KAK8847064.1"/>
    </source>
</evidence>
<feature type="region of interest" description="Disordered" evidence="1">
    <location>
        <begin position="1117"/>
        <end position="1366"/>
    </location>
</feature>
<feature type="region of interest" description="Disordered" evidence="1">
    <location>
        <begin position="1460"/>
        <end position="1479"/>
    </location>
</feature>
<dbReference type="InterPro" id="IPR038765">
    <property type="entry name" value="Papain-like_cys_pep_sf"/>
</dbReference>
<dbReference type="PANTHER" id="PTHR46333">
    <property type="entry name" value="CYTOKINESIS PROTEIN 3"/>
    <property type="match status" value="1"/>
</dbReference>
<dbReference type="SUPFAM" id="SSF54001">
    <property type="entry name" value="Cysteine proteinases"/>
    <property type="match status" value="1"/>
</dbReference>
<dbReference type="Gene3D" id="3.10.620.30">
    <property type="match status" value="1"/>
</dbReference>